<dbReference type="EMBL" id="CP011853">
    <property type="protein sequence ID" value="ALG83232.1"/>
    <property type="molecule type" value="Genomic_DNA"/>
</dbReference>
<evidence type="ECO:0000256" key="8">
    <source>
        <dbReference type="ARBA" id="ARBA00049164"/>
    </source>
</evidence>
<dbReference type="SUPFAM" id="SSF51735">
    <property type="entry name" value="NAD(P)-binding Rossmann-fold domains"/>
    <property type="match status" value="1"/>
</dbReference>
<dbReference type="AlphaFoldDB" id="A0A0N9N8I5"/>
<feature type="domain" description="Enoyl reductase (ER)" evidence="11">
    <location>
        <begin position="12"/>
        <end position="366"/>
    </location>
</feature>
<dbReference type="STRING" id="1136941.ACH46_00300"/>
<evidence type="ECO:0000313" key="12">
    <source>
        <dbReference type="EMBL" id="ALG83232.1"/>
    </source>
</evidence>
<dbReference type="KEGG" id="goq:ACH46_00300"/>
<dbReference type="Gene3D" id="3.40.50.720">
    <property type="entry name" value="NAD(P)-binding Rossmann-like Domain"/>
    <property type="match status" value="1"/>
</dbReference>
<keyword evidence="5 10" id="KW-0862">Zinc</keyword>
<dbReference type="NCBIfam" id="TIGR03989">
    <property type="entry name" value="Rxyl_3153"/>
    <property type="match status" value="1"/>
</dbReference>
<dbReference type="EC" id="1.1.1.1" evidence="3"/>
<dbReference type="RefSeq" id="WP_062391177.1">
    <property type="nucleotide sequence ID" value="NZ_CP011853.1"/>
</dbReference>
<dbReference type="SUPFAM" id="SSF50129">
    <property type="entry name" value="GroES-like"/>
    <property type="match status" value="2"/>
</dbReference>
<evidence type="ECO:0000256" key="3">
    <source>
        <dbReference type="ARBA" id="ARBA00013190"/>
    </source>
</evidence>
<gene>
    <name evidence="12" type="ORF">ACH46_00300</name>
</gene>
<dbReference type="InterPro" id="IPR013154">
    <property type="entry name" value="ADH-like_N"/>
</dbReference>
<dbReference type="InterPro" id="IPR036291">
    <property type="entry name" value="NAD(P)-bd_dom_sf"/>
</dbReference>
<evidence type="ECO:0000256" key="10">
    <source>
        <dbReference type="RuleBase" id="RU361277"/>
    </source>
</evidence>
<dbReference type="PROSITE" id="PS00059">
    <property type="entry name" value="ADH_ZINC"/>
    <property type="match status" value="1"/>
</dbReference>
<dbReference type="CDD" id="cd08279">
    <property type="entry name" value="Zn_ADH_class_III"/>
    <property type="match status" value="1"/>
</dbReference>
<evidence type="ECO:0000256" key="6">
    <source>
        <dbReference type="ARBA" id="ARBA00023002"/>
    </source>
</evidence>
<dbReference type="InterPro" id="IPR002328">
    <property type="entry name" value="ADH_Zn_CS"/>
</dbReference>
<dbReference type="GO" id="GO:0008270">
    <property type="term" value="F:zinc ion binding"/>
    <property type="evidence" value="ECO:0007669"/>
    <property type="project" value="InterPro"/>
</dbReference>
<comment type="catalytic activity">
    <reaction evidence="9">
        <text>a primary alcohol + NAD(+) = an aldehyde + NADH + H(+)</text>
        <dbReference type="Rhea" id="RHEA:10736"/>
        <dbReference type="ChEBI" id="CHEBI:15378"/>
        <dbReference type="ChEBI" id="CHEBI:15734"/>
        <dbReference type="ChEBI" id="CHEBI:17478"/>
        <dbReference type="ChEBI" id="CHEBI:57540"/>
        <dbReference type="ChEBI" id="CHEBI:57945"/>
        <dbReference type="EC" id="1.1.1.1"/>
    </reaction>
</comment>
<keyword evidence="6" id="KW-0560">Oxidoreductase</keyword>
<accession>A0A0N9N8I5</accession>
<dbReference type="Pfam" id="PF00107">
    <property type="entry name" value="ADH_zinc_N"/>
    <property type="match status" value="1"/>
</dbReference>
<dbReference type="GO" id="GO:0046294">
    <property type="term" value="P:formaldehyde catabolic process"/>
    <property type="evidence" value="ECO:0007669"/>
    <property type="project" value="TreeGrafter"/>
</dbReference>
<dbReference type="Pfam" id="PF08240">
    <property type="entry name" value="ADH_N"/>
    <property type="match status" value="1"/>
</dbReference>
<dbReference type="SMART" id="SM00829">
    <property type="entry name" value="PKS_ER"/>
    <property type="match status" value="1"/>
</dbReference>
<evidence type="ECO:0000256" key="4">
    <source>
        <dbReference type="ARBA" id="ARBA00022723"/>
    </source>
</evidence>
<evidence type="ECO:0000256" key="9">
    <source>
        <dbReference type="ARBA" id="ARBA00049243"/>
    </source>
</evidence>
<keyword evidence="13" id="KW-1185">Reference proteome</keyword>
<comment type="similarity">
    <text evidence="2 10">Belongs to the zinc-containing alcohol dehydrogenase family.</text>
</comment>
<dbReference type="OrthoDB" id="334894at2"/>
<organism evidence="12 13">
    <name type="scientific">Gordonia phthalatica</name>
    <dbReference type="NCBI Taxonomy" id="1136941"/>
    <lineage>
        <taxon>Bacteria</taxon>
        <taxon>Bacillati</taxon>
        <taxon>Actinomycetota</taxon>
        <taxon>Actinomycetes</taxon>
        <taxon>Mycobacteriales</taxon>
        <taxon>Gordoniaceae</taxon>
        <taxon>Gordonia</taxon>
    </lineage>
</organism>
<dbReference type="InterPro" id="IPR023921">
    <property type="entry name" value="ADH_Zn_actinomycetes"/>
</dbReference>
<evidence type="ECO:0000256" key="2">
    <source>
        <dbReference type="ARBA" id="ARBA00008072"/>
    </source>
</evidence>
<protein>
    <recommendedName>
        <fullName evidence="3">alcohol dehydrogenase</fullName>
        <ecNumber evidence="3">1.1.1.1</ecNumber>
    </recommendedName>
</protein>
<dbReference type="InterPro" id="IPR020843">
    <property type="entry name" value="ER"/>
</dbReference>
<dbReference type="Proteomes" id="UP000063789">
    <property type="component" value="Chromosome"/>
</dbReference>
<reference evidence="13" key="1">
    <citation type="submission" date="2015-06" db="EMBL/GenBank/DDBJ databases">
        <title>Complete genome sequence and metabolic analysis of phthalate degradation pathway in Gordonia sp. QH-11.</title>
        <authorList>
            <person name="Jin D."/>
            <person name="Kong X."/>
            <person name="Bai Z."/>
        </authorList>
    </citation>
    <scope>NUCLEOTIDE SEQUENCE [LARGE SCALE GENOMIC DNA]</scope>
    <source>
        <strain evidence="13">QH-11</strain>
    </source>
</reference>
<sequence>MKMDAAVLWNWNDDWSVEEVELDGPKEGEVLVRYVASGLCHSDEHARTGSMPTATPMVGGHEGAGIVEEVGPGVHDLKPGDHVVCAFIPVCGKCHWCATGQSNLCDNGALMLQGTMLDGSFRRRARGQDVAALGLLGTFAEYGTVPQQSLVKVDKDIPLNRACLVGCGVTTGWGSAVNSAKVQPGDTVIVIGCGGIGSGALQGARIAGAANIIAVDLVPEKEHAVKVLGATHFCTTFEEATALAAELTRGVMADSAILTVGAVSGDMIAPTLGMVRKGGIGVVTGSAPFTSTSADISLAELMLYQKSLVGSLYGARNPRADIVSLLNLYRNGQLLLDDIVTAEYQLSQIGQGYDDMMAGKNLRGVINFDN</sequence>
<evidence type="ECO:0000256" key="7">
    <source>
        <dbReference type="ARBA" id="ARBA00023027"/>
    </source>
</evidence>
<dbReference type="Gene3D" id="3.90.180.10">
    <property type="entry name" value="Medium-chain alcohol dehydrogenases, catalytic domain"/>
    <property type="match status" value="1"/>
</dbReference>
<comment type="cofactor">
    <cofactor evidence="1 10">
        <name>Zn(2+)</name>
        <dbReference type="ChEBI" id="CHEBI:29105"/>
    </cofactor>
</comment>
<dbReference type="GO" id="GO:0051903">
    <property type="term" value="F:S-(hydroxymethyl)glutathione dehydrogenase [NAD(P)+] activity"/>
    <property type="evidence" value="ECO:0007669"/>
    <property type="project" value="TreeGrafter"/>
</dbReference>
<proteinExistence type="inferred from homology"/>
<keyword evidence="4 10" id="KW-0479">Metal-binding</keyword>
<evidence type="ECO:0000313" key="13">
    <source>
        <dbReference type="Proteomes" id="UP000063789"/>
    </source>
</evidence>
<evidence type="ECO:0000259" key="11">
    <source>
        <dbReference type="SMART" id="SM00829"/>
    </source>
</evidence>
<evidence type="ECO:0000256" key="5">
    <source>
        <dbReference type="ARBA" id="ARBA00022833"/>
    </source>
</evidence>
<dbReference type="InterPro" id="IPR013149">
    <property type="entry name" value="ADH-like_C"/>
</dbReference>
<keyword evidence="7" id="KW-0520">NAD</keyword>
<dbReference type="GO" id="GO:0005829">
    <property type="term" value="C:cytosol"/>
    <property type="evidence" value="ECO:0007669"/>
    <property type="project" value="TreeGrafter"/>
</dbReference>
<evidence type="ECO:0000256" key="1">
    <source>
        <dbReference type="ARBA" id="ARBA00001947"/>
    </source>
</evidence>
<dbReference type="GO" id="GO:0004022">
    <property type="term" value="F:alcohol dehydrogenase (NAD+) activity"/>
    <property type="evidence" value="ECO:0007669"/>
    <property type="project" value="UniProtKB-EC"/>
</dbReference>
<comment type="catalytic activity">
    <reaction evidence="8">
        <text>a secondary alcohol + NAD(+) = a ketone + NADH + H(+)</text>
        <dbReference type="Rhea" id="RHEA:10740"/>
        <dbReference type="ChEBI" id="CHEBI:15378"/>
        <dbReference type="ChEBI" id="CHEBI:17087"/>
        <dbReference type="ChEBI" id="CHEBI:35681"/>
        <dbReference type="ChEBI" id="CHEBI:57540"/>
        <dbReference type="ChEBI" id="CHEBI:57945"/>
        <dbReference type="EC" id="1.1.1.1"/>
    </reaction>
</comment>
<dbReference type="PANTHER" id="PTHR43880:SF12">
    <property type="entry name" value="ALCOHOL DEHYDROGENASE CLASS-3"/>
    <property type="match status" value="1"/>
</dbReference>
<dbReference type="InterPro" id="IPR011032">
    <property type="entry name" value="GroES-like_sf"/>
</dbReference>
<reference evidence="12 13" key="2">
    <citation type="journal article" date="2017" name="Int. J. Syst. Evol. Microbiol.">
        <title>Gordonia phthalatica sp. nov., a di-n-butyl phthalate-degrading bacterium isolated from activated sludge.</title>
        <authorList>
            <person name="Jin D."/>
            <person name="Kong X."/>
            <person name="Jia M."/>
            <person name="Yu X."/>
            <person name="Wang X."/>
            <person name="Zhuang X."/>
            <person name="Deng Y."/>
            <person name="Bai Z."/>
        </authorList>
    </citation>
    <scope>NUCLEOTIDE SEQUENCE [LARGE SCALE GENOMIC DNA]</scope>
    <source>
        <strain evidence="12 13">QH-11</strain>
    </source>
</reference>
<dbReference type="PANTHER" id="PTHR43880">
    <property type="entry name" value="ALCOHOL DEHYDROGENASE"/>
    <property type="match status" value="1"/>
</dbReference>
<name>A0A0N9N8I5_9ACTN</name>
<dbReference type="PATRIC" id="fig|1136941.3.peg.60"/>